<dbReference type="Proteomes" id="UP000034688">
    <property type="component" value="Unassembled WGS sequence"/>
</dbReference>
<sequence length="68" mass="7763">MTKERKTNKSPADGISFILPTGEYITARIGNSPEANRAIYATFWTSWGNFYRNRRSVQVGGNHPHHKK</sequence>
<proteinExistence type="predicted"/>
<organism evidence="1 2">
    <name type="scientific">Candidatus Roizmanbacteria bacterium GW2011_GWA2_34_18</name>
    <dbReference type="NCBI Taxonomy" id="1618477"/>
    <lineage>
        <taxon>Bacteria</taxon>
        <taxon>Candidatus Roizmaniibacteriota</taxon>
    </lineage>
</organism>
<accession>A0A0G0DBR2</accession>
<name>A0A0G0DBR2_9BACT</name>
<reference evidence="1 2" key="1">
    <citation type="journal article" date="2015" name="Nature">
        <title>rRNA introns, odd ribosomes, and small enigmatic genomes across a large radiation of phyla.</title>
        <authorList>
            <person name="Brown C.T."/>
            <person name="Hug L.A."/>
            <person name="Thomas B.C."/>
            <person name="Sharon I."/>
            <person name="Castelle C.J."/>
            <person name="Singh A."/>
            <person name="Wilkins M.J."/>
            <person name="Williams K.H."/>
            <person name="Banfield J.F."/>
        </authorList>
    </citation>
    <scope>NUCLEOTIDE SEQUENCE [LARGE SCALE GENOMIC DNA]</scope>
</reference>
<protein>
    <submittedName>
        <fullName evidence="1">Uncharacterized protein</fullName>
    </submittedName>
</protein>
<dbReference type="EMBL" id="LBPP01000008">
    <property type="protein sequence ID" value="KKP60765.1"/>
    <property type="molecule type" value="Genomic_DNA"/>
</dbReference>
<gene>
    <name evidence="1" type="ORF">UR54_C0008G0006</name>
</gene>
<comment type="caution">
    <text evidence="1">The sequence shown here is derived from an EMBL/GenBank/DDBJ whole genome shotgun (WGS) entry which is preliminary data.</text>
</comment>
<evidence type="ECO:0000313" key="2">
    <source>
        <dbReference type="Proteomes" id="UP000034688"/>
    </source>
</evidence>
<dbReference type="AlphaFoldDB" id="A0A0G0DBR2"/>
<evidence type="ECO:0000313" key="1">
    <source>
        <dbReference type="EMBL" id="KKP60765.1"/>
    </source>
</evidence>